<feature type="chain" id="PRO_5032432954" evidence="2">
    <location>
        <begin position="21"/>
        <end position="301"/>
    </location>
</feature>
<feature type="signal peptide" evidence="2">
    <location>
        <begin position="1"/>
        <end position="20"/>
    </location>
</feature>
<protein>
    <submittedName>
        <fullName evidence="3">Uncharacterized protein</fullName>
    </submittedName>
</protein>
<feature type="compositionally biased region" description="Basic and acidic residues" evidence="1">
    <location>
        <begin position="202"/>
        <end position="224"/>
    </location>
</feature>
<feature type="compositionally biased region" description="Low complexity" evidence="1">
    <location>
        <begin position="273"/>
        <end position="294"/>
    </location>
</feature>
<dbReference type="Proteomes" id="UP000600918">
    <property type="component" value="Unassembled WGS sequence"/>
</dbReference>
<dbReference type="EMBL" id="JACSDY010000008">
    <property type="protein sequence ID" value="KAF7422082.1"/>
    <property type="molecule type" value="Genomic_DNA"/>
</dbReference>
<comment type="caution">
    <text evidence="3">The sequence shown here is derived from an EMBL/GenBank/DDBJ whole genome shotgun (WGS) entry which is preliminary data.</text>
</comment>
<evidence type="ECO:0000313" key="4">
    <source>
        <dbReference type="Proteomes" id="UP000600918"/>
    </source>
</evidence>
<name>A0A834NZI3_VESPE</name>
<evidence type="ECO:0000313" key="3">
    <source>
        <dbReference type="EMBL" id="KAF7422082.1"/>
    </source>
</evidence>
<keyword evidence="2" id="KW-0732">Signal</keyword>
<sequence length="301" mass="33437">MHRKTYELFVSFLILGHSLGMPMDYEEYPILDKDMALVGSFKRELRQSVPLKFHSKVEDLAKAGNTPKKDSKKIVKNASVALAQSARASIPIKTSFLSEPETNLVDIEETRSNLILRSREMSHALVDVSLETNKIRDDIEVGKSDEGGYYKTYGSDAEGEKGYLKETYSKGDHGYKTLDTFHKQDGDKYGFEKHFAYGKARLTDESDKHAEQSSKIGKQEDHEGAGTIVDSHYMDNEGDHGGEHTGDYGSHYMAAEPDSESYSDTGDGHSKNYSAGSEGSYESHSSYSSDSDSGGDYGEHY</sequence>
<evidence type="ECO:0000256" key="2">
    <source>
        <dbReference type="SAM" id="SignalP"/>
    </source>
</evidence>
<dbReference type="AlphaFoldDB" id="A0A834NZI3"/>
<evidence type="ECO:0000256" key="1">
    <source>
        <dbReference type="SAM" id="MobiDB-lite"/>
    </source>
</evidence>
<reference evidence="3" key="1">
    <citation type="journal article" date="2020" name="G3 (Bethesda)">
        <title>High-Quality Assemblies for Three Invasive Social Wasps from the &lt;i&gt;Vespula&lt;/i&gt; Genus.</title>
        <authorList>
            <person name="Harrop T.W.R."/>
            <person name="Guhlin J."/>
            <person name="McLaughlin G.M."/>
            <person name="Permina E."/>
            <person name="Stockwell P."/>
            <person name="Gilligan J."/>
            <person name="Le Lec M.F."/>
            <person name="Gruber M.A.M."/>
            <person name="Quinn O."/>
            <person name="Lovegrove M."/>
            <person name="Duncan E.J."/>
            <person name="Remnant E.J."/>
            <person name="Van Eeckhoven J."/>
            <person name="Graham B."/>
            <person name="Knapp R.A."/>
            <person name="Langford K.W."/>
            <person name="Kronenberg Z."/>
            <person name="Press M.O."/>
            <person name="Eacker S.M."/>
            <person name="Wilson-Rankin E.E."/>
            <person name="Purcell J."/>
            <person name="Lester P.J."/>
            <person name="Dearden P.K."/>
        </authorList>
    </citation>
    <scope>NUCLEOTIDE SEQUENCE</scope>
    <source>
        <strain evidence="3">Volc-1</strain>
    </source>
</reference>
<proteinExistence type="predicted"/>
<accession>A0A834NZI3</accession>
<gene>
    <name evidence="3" type="ORF">H0235_009918</name>
</gene>
<feature type="compositionally biased region" description="Basic and acidic residues" evidence="1">
    <location>
        <begin position="232"/>
        <end position="246"/>
    </location>
</feature>
<keyword evidence="4" id="KW-1185">Reference proteome</keyword>
<feature type="region of interest" description="Disordered" evidence="1">
    <location>
        <begin position="202"/>
        <end position="301"/>
    </location>
</feature>
<organism evidence="3 4">
    <name type="scientific">Vespula pensylvanica</name>
    <name type="common">Western yellow jacket</name>
    <name type="synonym">Wasp</name>
    <dbReference type="NCBI Taxonomy" id="30213"/>
    <lineage>
        <taxon>Eukaryota</taxon>
        <taxon>Metazoa</taxon>
        <taxon>Ecdysozoa</taxon>
        <taxon>Arthropoda</taxon>
        <taxon>Hexapoda</taxon>
        <taxon>Insecta</taxon>
        <taxon>Pterygota</taxon>
        <taxon>Neoptera</taxon>
        <taxon>Endopterygota</taxon>
        <taxon>Hymenoptera</taxon>
        <taxon>Apocrita</taxon>
        <taxon>Aculeata</taxon>
        <taxon>Vespoidea</taxon>
        <taxon>Vespidae</taxon>
        <taxon>Vespinae</taxon>
        <taxon>Vespula</taxon>
    </lineage>
</organism>